<dbReference type="PRINTS" id="PR00368">
    <property type="entry name" value="FADPNR"/>
</dbReference>
<dbReference type="PANTHER" id="PTHR43539">
    <property type="entry name" value="FLAVIN-BINDING MONOOXYGENASE-LIKE PROTEIN (AFU_ORTHOLOGUE AFUA_4G09220)"/>
    <property type="match status" value="1"/>
</dbReference>
<dbReference type="SUPFAM" id="SSF51905">
    <property type="entry name" value="FAD/NAD(P)-binding domain"/>
    <property type="match status" value="1"/>
</dbReference>
<dbReference type="InterPro" id="IPR023753">
    <property type="entry name" value="FAD/NAD-binding_dom"/>
</dbReference>
<dbReference type="PANTHER" id="PTHR43539:SF78">
    <property type="entry name" value="FLAVIN-CONTAINING MONOOXYGENASE"/>
    <property type="match status" value="1"/>
</dbReference>
<dbReference type="AlphaFoldDB" id="A0A2S6AXV5"/>
<dbReference type="RefSeq" id="WP_104373914.1">
    <property type="nucleotide sequence ID" value="NZ_PSZC01000001.1"/>
</dbReference>
<dbReference type="Pfam" id="PF07992">
    <property type="entry name" value="Pyr_redox_2"/>
    <property type="match status" value="1"/>
</dbReference>
<reference evidence="3 4" key="1">
    <citation type="submission" date="2018-02" db="EMBL/GenBank/DDBJ databases">
        <title>8 Nocardia nova and 1 Nocardia cyriacigeorgica strain used for evolution to TMP-SMX.</title>
        <authorList>
            <person name="Mehta H."/>
            <person name="Weng J."/>
            <person name="Shamoo Y."/>
        </authorList>
    </citation>
    <scope>NUCLEOTIDE SEQUENCE [LARGE SCALE GENOMIC DNA]</scope>
    <source>
        <strain evidence="3 4">MDA3139</strain>
    </source>
</reference>
<dbReference type="GO" id="GO:0004497">
    <property type="term" value="F:monooxygenase activity"/>
    <property type="evidence" value="ECO:0007669"/>
    <property type="project" value="TreeGrafter"/>
</dbReference>
<dbReference type="OrthoDB" id="178899at2"/>
<dbReference type="GO" id="GO:0050660">
    <property type="term" value="F:flavin adenine dinucleotide binding"/>
    <property type="evidence" value="ECO:0007669"/>
    <property type="project" value="TreeGrafter"/>
</dbReference>
<evidence type="ECO:0000256" key="1">
    <source>
        <dbReference type="ARBA" id="ARBA00023002"/>
    </source>
</evidence>
<dbReference type="InterPro" id="IPR050982">
    <property type="entry name" value="Auxin_biosynth/cation_transpt"/>
</dbReference>
<feature type="domain" description="FAD/NAD(P)-binding" evidence="2">
    <location>
        <begin position="23"/>
        <end position="365"/>
    </location>
</feature>
<sequence length="403" mass="43394">MRRTVAAAHPTRTVTAVTAPDFEIVVIGAGQAGLSVGYHLRRLGLTPGIDFLIVDHSPGPGGAWQFRWPSLTLSTVNRVHDLPGMSFTETLPPGSDSVSAATAVPHYFELYEKRFDLRVRRPLSVRVVCDRATTATCPGTAVDGLVHVETVAGDSRRSTDAPTELPGVGDRTLRVRGVINATGTWEKPFIPYYPGAETFAGRHLHAHDYRSAAEFAGKHVVVVGAGISAVQLLDEISQVTGTTWVSRTEPRWREGPFGPDEGRRAVAMVEDRVRRGLPPRSVVSVTGLPVDDRIRAARARGALTWHPMFARIEPEGVRWPDGSFQAADVILWATGFRSALDHLAPLRLRGPGGGIAMTGRLATQVAADPRIHLIGYGPSASTIGANRAGRAAAVELTRYLGLR</sequence>
<keyword evidence="1" id="KW-0560">Oxidoreductase</keyword>
<protein>
    <submittedName>
        <fullName evidence="3">Pyridine nucleotide-disulfide oxidoreductase</fullName>
    </submittedName>
</protein>
<dbReference type="Proteomes" id="UP000239874">
    <property type="component" value="Unassembled WGS sequence"/>
</dbReference>
<name>A0A2S6AXV5_9NOCA</name>
<evidence type="ECO:0000259" key="2">
    <source>
        <dbReference type="Pfam" id="PF07992"/>
    </source>
</evidence>
<accession>A0A2S6AXV5</accession>
<comment type="caution">
    <text evidence="3">The sequence shown here is derived from an EMBL/GenBank/DDBJ whole genome shotgun (WGS) entry which is preliminary data.</text>
</comment>
<gene>
    <name evidence="3" type="ORF">C5E45_02745</name>
</gene>
<evidence type="ECO:0000313" key="4">
    <source>
        <dbReference type="Proteomes" id="UP000239874"/>
    </source>
</evidence>
<dbReference type="Gene3D" id="3.50.50.60">
    <property type="entry name" value="FAD/NAD(P)-binding domain"/>
    <property type="match status" value="1"/>
</dbReference>
<evidence type="ECO:0000313" key="3">
    <source>
        <dbReference type="EMBL" id="PPJ40023.1"/>
    </source>
</evidence>
<dbReference type="EMBL" id="PSZC01000001">
    <property type="protein sequence ID" value="PPJ40023.1"/>
    <property type="molecule type" value="Genomic_DNA"/>
</dbReference>
<organism evidence="3 4">
    <name type="scientific">Nocardia nova</name>
    <dbReference type="NCBI Taxonomy" id="37330"/>
    <lineage>
        <taxon>Bacteria</taxon>
        <taxon>Bacillati</taxon>
        <taxon>Actinomycetota</taxon>
        <taxon>Actinomycetes</taxon>
        <taxon>Mycobacteriales</taxon>
        <taxon>Nocardiaceae</taxon>
        <taxon>Nocardia</taxon>
    </lineage>
</organism>
<dbReference type="InterPro" id="IPR036188">
    <property type="entry name" value="FAD/NAD-bd_sf"/>
</dbReference>
<dbReference type="PRINTS" id="PR00411">
    <property type="entry name" value="PNDRDTASEI"/>
</dbReference>
<proteinExistence type="predicted"/>